<protein>
    <submittedName>
        <fullName evidence="1">Uncharacterized protein</fullName>
    </submittedName>
</protein>
<sequence>MLIKKDEMFTLTHDRDERNRPMIALQDFDLVEVANRITSGMNKYDTAHEAWLLVERLEDLGLARTLPQTLIRVYSGAGEIEAEVVEESRRITEPGEYRL</sequence>
<reference evidence="1 2" key="1">
    <citation type="submission" date="2020-11" db="EMBL/GenBank/DDBJ databases">
        <title>Pseudomonas fulva producing VIM-24.</title>
        <authorList>
            <person name="Liu S."/>
        </authorList>
    </citation>
    <scope>NUCLEOTIDE SEQUENCE [LARGE SCALE GENOMIC DNA]</scope>
    <source>
        <strain evidence="1 2">ZDHY414</strain>
    </source>
</reference>
<dbReference type="AlphaFoldDB" id="A0A7S9LKH8"/>
<dbReference type="Proteomes" id="UP000594430">
    <property type="component" value="Chromosome"/>
</dbReference>
<proteinExistence type="predicted"/>
<evidence type="ECO:0000313" key="2">
    <source>
        <dbReference type="Proteomes" id="UP000594430"/>
    </source>
</evidence>
<name>A0A7S9LKH8_9PSED</name>
<organism evidence="1 2">
    <name type="scientific">Pseudomonas fulva</name>
    <dbReference type="NCBI Taxonomy" id="47880"/>
    <lineage>
        <taxon>Bacteria</taxon>
        <taxon>Pseudomonadati</taxon>
        <taxon>Pseudomonadota</taxon>
        <taxon>Gammaproteobacteria</taxon>
        <taxon>Pseudomonadales</taxon>
        <taxon>Pseudomonadaceae</taxon>
        <taxon>Pseudomonas</taxon>
    </lineage>
</organism>
<dbReference type="RefSeq" id="WP_145128088.1">
    <property type="nucleotide sequence ID" value="NZ_CP064943.1"/>
</dbReference>
<dbReference type="EMBL" id="CP064946">
    <property type="protein sequence ID" value="QPH50636.1"/>
    <property type="molecule type" value="Genomic_DNA"/>
</dbReference>
<accession>A0A7S9LKH8</accession>
<evidence type="ECO:0000313" key="1">
    <source>
        <dbReference type="EMBL" id="QPH50636.1"/>
    </source>
</evidence>
<gene>
    <name evidence="1" type="ORF">IZU98_08040</name>
</gene>